<reference evidence="1 2" key="1">
    <citation type="submission" date="2017-07" db="EMBL/GenBank/DDBJ databases">
        <title>Genome Sequence of Arenibacter algicola Strain SMS7 Isolated from a culture of the Diatom Skeletonema marinoi.</title>
        <authorList>
            <person name="Topel M."/>
            <person name="Pinder M.I.M."/>
            <person name="Johansson O.N."/>
            <person name="Kourtchenko O."/>
            <person name="Godhe A."/>
            <person name="Clarke A.K."/>
        </authorList>
    </citation>
    <scope>NUCLEOTIDE SEQUENCE [LARGE SCALE GENOMIC DNA]</scope>
    <source>
        <strain evidence="1 2">SMS7</strain>
    </source>
</reference>
<sequence length="38" mass="4254">MKHGLCNFIGKTAAGQLTILLQHTVYDILFTKKPKNPI</sequence>
<name>A0A221V310_9FLAO</name>
<dbReference type="AlphaFoldDB" id="A0A221V310"/>
<evidence type="ECO:0000313" key="2">
    <source>
        <dbReference type="Proteomes" id="UP000204551"/>
    </source>
</evidence>
<proteinExistence type="predicted"/>
<accession>A0A221V310</accession>
<dbReference type="KEGG" id="aalg:AREALGSMS7_04116"/>
<protein>
    <submittedName>
        <fullName evidence="1">Uncharacterized protein</fullName>
    </submittedName>
</protein>
<evidence type="ECO:0000313" key="1">
    <source>
        <dbReference type="EMBL" id="ASO07521.1"/>
    </source>
</evidence>
<dbReference type="EMBL" id="CP022515">
    <property type="protein sequence ID" value="ASO07521.1"/>
    <property type="molecule type" value="Genomic_DNA"/>
</dbReference>
<dbReference type="Proteomes" id="UP000204551">
    <property type="component" value="Chromosome"/>
</dbReference>
<gene>
    <name evidence="1" type="ORF">AREALGSMS7_04116</name>
</gene>
<organism evidence="1 2">
    <name type="scientific">Arenibacter algicola</name>
    <dbReference type="NCBI Taxonomy" id="616991"/>
    <lineage>
        <taxon>Bacteria</taxon>
        <taxon>Pseudomonadati</taxon>
        <taxon>Bacteroidota</taxon>
        <taxon>Flavobacteriia</taxon>
        <taxon>Flavobacteriales</taxon>
        <taxon>Flavobacteriaceae</taxon>
        <taxon>Arenibacter</taxon>
    </lineage>
</organism>